<keyword evidence="2 5" id="KW-0808">Transferase</keyword>
<dbReference type="GO" id="GO:0008897">
    <property type="term" value="F:holo-[acyl-carrier-protein] synthase activity"/>
    <property type="evidence" value="ECO:0007669"/>
    <property type="project" value="InterPro"/>
</dbReference>
<dbReference type="PANTHER" id="PTHR12215">
    <property type="entry name" value="PHOSPHOPANTETHEINE TRANSFERASE"/>
    <property type="match status" value="1"/>
</dbReference>
<organism evidence="5 6">
    <name type="scientific">Luteibacter rhizovicinus</name>
    <dbReference type="NCBI Taxonomy" id="242606"/>
    <lineage>
        <taxon>Bacteria</taxon>
        <taxon>Pseudomonadati</taxon>
        <taxon>Pseudomonadota</taxon>
        <taxon>Gammaproteobacteria</taxon>
        <taxon>Lysobacterales</taxon>
        <taxon>Rhodanobacteraceae</taxon>
        <taxon>Luteibacter</taxon>
    </lineage>
</organism>
<reference evidence="5 6" key="1">
    <citation type="submission" date="2019-03" db="EMBL/GenBank/DDBJ databases">
        <title>Above-ground endophytic microbial communities from plants in different locations in the United States.</title>
        <authorList>
            <person name="Frank C."/>
        </authorList>
    </citation>
    <scope>NUCLEOTIDE SEQUENCE [LARGE SCALE GENOMIC DNA]</scope>
    <source>
        <strain evidence="5 6">LP_13_YM</strain>
    </source>
</reference>
<evidence type="ECO:0000256" key="1">
    <source>
        <dbReference type="ARBA" id="ARBA00010990"/>
    </source>
</evidence>
<dbReference type="PANTHER" id="PTHR12215:SF10">
    <property type="entry name" value="L-AMINOADIPATE-SEMIALDEHYDE DEHYDROGENASE-PHOSPHOPANTETHEINYL TRANSFERASE"/>
    <property type="match status" value="1"/>
</dbReference>
<keyword evidence="6" id="KW-1185">Reference proteome</keyword>
<evidence type="ECO:0000313" key="6">
    <source>
        <dbReference type="Proteomes" id="UP000295645"/>
    </source>
</evidence>
<name>A0A4R3YYA1_9GAMM</name>
<dbReference type="Proteomes" id="UP000295645">
    <property type="component" value="Unassembled WGS sequence"/>
</dbReference>
<sequence>MDTLPGCVDLWLADDERIVGEPVLDRFRAMLDADEAAKQQRFVQARHRHQYLIAHGMLRTVLAGYLNVDPGTLRFGTNKFGKPSLLDPPRPLAFNLSHTDGLIVLAVAESGRLGVDVEAPARVMDSMDLANAHFSAAEIESLRRVPEAGRTARFIDLWTLKEAYVKGRGEGLSVPLAGFSFAVDGEDIVFQGPADDRRAWRFWRERPATGHTVAIAWLTDASSVAGPRLYDFTTLAASCPPS</sequence>
<dbReference type="InterPro" id="IPR050559">
    <property type="entry name" value="P-Pant_transferase_sf"/>
</dbReference>
<dbReference type="GO" id="GO:0005829">
    <property type="term" value="C:cytosol"/>
    <property type="evidence" value="ECO:0007669"/>
    <property type="project" value="TreeGrafter"/>
</dbReference>
<proteinExistence type="inferred from homology"/>
<dbReference type="AlphaFoldDB" id="A0A4R3YYA1"/>
<feature type="domain" description="4'-phosphopantetheinyl transferase" evidence="3">
    <location>
        <begin position="113"/>
        <end position="215"/>
    </location>
</feature>
<dbReference type="EMBL" id="SMCS01000001">
    <property type="protein sequence ID" value="TCV97630.1"/>
    <property type="molecule type" value="Genomic_DNA"/>
</dbReference>
<feature type="domain" description="4'-phosphopantetheinyl transferase N-terminal" evidence="4">
    <location>
        <begin position="28"/>
        <end position="107"/>
    </location>
</feature>
<dbReference type="RefSeq" id="WP_132141674.1">
    <property type="nucleotide sequence ID" value="NZ_SMCS01000001.1"/>
</dbReference>
<dbReference type="InterPro" id="IPR008278">
    <property type="entry name" value="4-PPantetheinyl_Trfase_dom"/>
</dbReference>
<gene>
    <name evidence="5" type="ORF">EC912_101647</name>
</gene>
<dbReference type="InterPro" id="IPR055066">
    <property type="entry name" value="AASDHPPT_N"/>
</dbReference>
<dbReference type="SUPFAM" id="SSF56214">
    <property type="entry name" value="4'-phosphopantetheinyl transferase"/>
    <property type="match status" value="2"/>
</dbReference>
<dbReference type="Pfam" id="PF01648">
    <property type="entry name" value="ACPS"/>
    <property type="match status" value="1"/>
</dbReference>
<accession>A0A4R3YYA1</accession>
<dbReference type="Pfam" id="PF22624">
    <property type="entry name" value="AASDHPPT_N"/>
    <property type="match status" value="1"/>
</dbReference>
<evidence type="ECO:0000313" key="5">
    <source>
        <dbReference type="EMBL" id="TCV97630.1"/>
    </source>
</evidence>
<protein>
    <submittedName>
        <fullName evidence="5">4'-phosphopantetheinyl transferase</fullName>
    </submittedName>
</protein>
<evidence type="ECO:0000259" key="3">
    <source>
        <dbReference type="Pfam" id="PF01648"/>
    </source>
</evidence>
<evidence type="ECO:0000256" key="2">
    <source>
        <dbReference type="ARBA" id="ARBA00022679"/>
    </source>
</evidence>
<dbReference type="InterPro" id="IPR037143">
    <property type="entry name" value="4-PPantetheinyl_Trfase_dom_sf"/>
</dbReference>
<dbReference type="Gene3D" id="3.90.470.20">
    <property type="entry name" value="4'-phosphopantetheinyl transferase domain"/>
    <property type="match status" value="2"/>
</dbReference>
<evidence type="ECO:0000259" key="4">
    <source>
        <dbReference type="Pfam" id="PF22624"/>
    </source>
</evidence>
<dbReference type="OrthoDB" id="9808281at2"/>
<dbReference type="GO" id="GO:0000287">
    <property type="term" value="F:magnesium ion binding"/>
    <property type="evidence" value="ECO:0007669"/>
    <property type="project" value="InterPro"/>
</dbReference>
<comment type="caution">
    <text evidence="5">The sequence shown here is derived from an EMBL/GenBank/DDBJ whole genome shotgun (WGS) entry which is preliminary data.</text>
</comment>
<dbReference type="GO" id="GO:0019878">
    <property type="term" value="P:lysine biosynthetic process via aminoadipic acid"/>
    <property type="evidence" value="ECO:0007669"/>
    <property type="project" value="TreeGrafter"/>
</dbReference>
<comment type="similarity">
    <text evidence="1">Belongs to the P-Pant transferase superfamily. Gsp/Sfp/HetI/AcpT family.</text>
</comment>